<reference evidence="3 4" key="1">
    <citation type="submission" date="2018-05" db="EMBL/GenBank/DDBJ databases">
        <title>Micromonospora from Atacama Desert.</title>
        <authorList>
            <person name="Carro L."/>
            <person name="Goodfellow M."/>
            <person name="Klenk H.-P."/>
        </authorList>
    </citation>
    <scope>NUCLEOTIDE SEQUENCE [LARGE SCALE GENOMIC DNA]</scope>
    <source>
        <strain evidence="3 4">LB32</strain>
    </source>
</reference>
<organism evidence="3 4">
    <name type="scientific">Micromonospora arida</name>
    <dbReference type="NCBI Taxonomy" id="2203715"/>
    <lineage>
        <taxon>Bacteria</taxon>
        <taxon>Bacillati</taxon>
        <taxon>Actinomycetota</taxon>
        <taxon>Actinomycetes</taxon>
        <taxon>Micromonosporales</taxon>
        <taxon>Micromonosporaceae</taxon>
        <taxon>Micromonospora</taxon>
    </lineage>
</organism>
<dbReference type="RefSeq" id="WP_357004652.1">
    <property type="nucleotide sequence ID" value="NZ_JBEXYX010000002.1"/>
</dbReference>
<evidence type="ECO:0000256" key="2">
    <source>
        <dbReference type="SAM" id="Phobius"/>
    </source>
</evidence>
<sequence length="202" mass="20431">MTESERASWWNSIGGLLTGFAAVITAIGALIGALHVVGVIGGTGAAAPSQDATGPGAGADSPPAGSPSRTSTGKVPVAPSVDGASGQGLLTISSITSADLESGIVGFGVPGQDFMVMPGGRTFGLNGTPMGTYFSTIGSDPRKEACVEALTTNRLGDLDIDADSLGRWWCVRTNEGHTGAITVKTVSVEAPRELVLGYVLWR</sequence>
<gene>
    <name evidence="3" type="ORF">DLJ58_29470</name>
</gene>
<keyword evidence="2" id="KW-0812">Transmembrane</keyword>
<feature type="compositionally biased region" description="Low complexity" evidence="1">
    <location>
        <begin position="46"/>
        <end position="68"/>
    </location>
</feature>
<keyword evidence="4" id="KW-1185">Reference proteome</keyword>
<feature type="transmembrane region" description="Helical" evidence="2">
    <location>
        <begin position="20"/>
        <end position="40"/>
    </location>
</feature>
<keyword evidence="2" id="KW-0472">Membrane</keyword>
<keyword evidence="2" id="KW-1133">Transmembrane helix</keyword>
<dbReference type="Proteomes" id="UP000266889">
    <property type="component" value="Unassembled WGS sequence"/>
</dbReference>
<evidence type="ECO:0000313" key="3">
    <source>
        <dbReference type="EMBL" id="RQX03590.1"/>
    </source>
</evidence>
<protein>
    <submittedName>
        <fullName evidence="3">Uncharacterized protein</fullName>
    </submittedName>
</protein>
<name>A0A3N9WS50_9ACTN</name>
<evidence type="ECO:0000256" key="1">
    <source>
        <dbReference type="SAM" id="MobiDB-lite"/>
    </source>
</evidence>
<feature type="region of interest" description="Disordered" evidence="1">
    <location>
        <begin position="46"/>
        <end position="82"/>
    </location>
</feature>
<comment type="caution">
    <text evidence="3">The sequence shown here is derived from an EMBL/GenBank/DDBJ whole genome shotgun (WGS) entry which is preliminary data.</text>
</comment>
<accession>A0A3N9WS50</accession>
<dbReference type="AlphaFoldDB" id="A0A3N9WS50"/>
<dbReference type="EMBL" id="QGSY01000291">
    <property type="protein sequence ID" value="RQX03590.1"/>
    <property type="molecule type" value="Genomic_DNA"/>
</dbReference>
<proteinExistence type="predicted"/>
<evidence type="ECO:0000313" key="4">
    <source>
        <dbReference type="Proteomes" id="UP000266889"/>
    </source>
</evidence>